<gene>
    <name evidence="17" type="ORF">BEP19_10970</name>
</gene>
<keyword evidence="11 16" id="KW-0472">Membrane</keyword>
<keyword evidence="13" id="KW-1208">Phospholipid metabolism</keyword>
<dbReference type="AlphaFoldDB" id="A0A419SG51"/>
<proteinExistence type="inferred from homology"/>
<evidence type="ECO:0000256" key="12">
    <source>
        <dbReference type="ARBA" id="ARBA00023209"/>
    </source>
</evidence>
<dbReference type="InterPro" id="IPR043130">
    <property type="entry name" value="CDP-OH_PTrfase_TM_dom"/>
</dbReference>
<keyword evidence="9 16" id="KW-1133">Transmembrane helix</keyword>
<dbReference type="Gene3D" id="1.20.120.1760">
    <property type="match status" value="1"/>
</dbReference>
<dbReference type="PANTHER" id="PTHR14269">
    <property type="entry name" value="CDP-DIACYLGLYCEROL--GLYCEROL-3-PHOSPHATE 3-PHOSPHATIDYLTRANSFERASE-RELATED"/>
    <property type="match status" value="1"/>
</dbReference>
<dbReference type="Proteomes" id="UP000284219">
    <property type="component" value="Unassembled WGS sequence"/>
</dbReference>
<dbReference type="InterPro" id="IPR048254">
    <property type="entry name" value="CDP_ALCOHOL_P_TRANSF_CS"/>
</dbReference>
<dbReference type="PROSITE" id="PS00379">
    <property type="entry name" value="CDP_ALCOHOL_P_TRANSF"/>
    <property type="match status" value="1"/>
</dbReference>
<dbReference type="InterPro" id="IPR004533">
    <property type="entry name" value="CDP-diaglyc--ser_O-PTrfase"/>
</dbReference>
<keyword evidence="18" id="KW-1185">Reference proteome</keyword>
<evidence type="ECO:0000256" key="16">
    <source>
        <dbReference type="SAM" id="Phobius"/>
    </source>
</evidence>
<dbReference type="PANTHER" id="PTHR14269:SF61">
    <property type="entry name" value="CDP-DIACYLGLYCEROL--SERINE O-PHOSPHATIDYLTRANSFERASE"/>
    <property type="match status" value="1"/>
</dbReference>
<comment type="caution">
    <text evidence="17">The sequence shown here is derived from an EMBL/GenBank/DDBJ whole genome shotgun (WGS) entry which is preliminary data.</text>
</comment>
<dbReference type="OrthoDB" id="9777147at2"/>
<feature type="transmembrane region" description="Helical" evidence="16">
    <location>
        <begin position="180"/>
        <end position="199"/>
    </location>
</feature>
<dbReference type="GO" id="GO:0003882">
    <property type="term" value="F:CDP-diacylglycerol-serine O-phosphatidyltransferase activity"/>
    <property type="evidence" value="ECO:0007669"/>
    <property type="project" value="UniProtKB-EC"/>
</dbReference>
<keyword evidence="7 15" id="KW-0808">Transferase</keyword>
<feature type="transmembrane region" description="Helical" evidence="16">
    <location>
        <begin position="149"/>
        <end position="168"/>
    </location>
</feature>
<comment type="catalytic activity">
    <reaction evidence="1">
        <text>a CDP-1,2-diacyl-sn-glycerol + L-serine = a 1,2-diacyl-sn-glycero-3-phospho-L-serine + CMP + H(+)</text>
        <dbReference type="Rhea" id="RHEA:16913"/>
        <dbReference type="ChEBI" id="CHEBI:15378"/>
        <dbReference type="ChEBI" id="CHEBI:33384"/>
        <dbReference type="ChEBI" id="CHEBI:57262"/>
        <dbReference type="ChEBI" id="CHEBI:58332"/>
        <dbReference type="ChEBI" id="CHEBI:60377"/>
        <dbReference type="EC" id="2.7.8.8"/>
    </reaction>
</comment>
<comment type="subcellular location">
    <subcellularLocation>
        <location evidence="2">Endomembrane system</location>
        <topology evidence="2">Multi-pass membrane protein</topology>
    </subcellularLocation>
</comment>
<organism evidence="17 18">
    <name type="scientific">Ammoniphilus oxalaticus</name>
    <dbReference type="NCBI Taxonomy" id="66863"/>
    <lineage>
        <taxon>Bacteria</taxon>
        <taxon>Bacillati</taxon>
        <taxon>Bacillota</taxon>
        <taxon>Bacilli</taxon>
        <taxon>Bacillales</taxon>
        <taxon>Paenibacillaceae</taxon>
        <taxon>Aneurinibacillus group</taxon>
        <taxon>Ammoniphilus</taxon>
    </lineage>
</organism>
<evidence type="ECO:0000256" key="9">
    <source>
        <dbReference type="ARBA" id="ARBA00022989"/>
    </source>
</evidence>
<dbReference type="GO" id="GO:0016020">
    <property type="term" value="C:membrane"/>
    <property type="evidence" value="ECO:0007669"/>
    <property type="project" value="InterPro"/>
</dbReference>
<feature type="transmembrane region" description="Helical" evidence="16">
    <location>
        <begin position="93"/>
        <end position="111"/>
    </location>
</feature>
<evidence type="ECO:0000256" key="6">
    <source>
        <dbReference type="ARBA" id="ARBA00022516"/>
    </source>
</evidence>
<dbReference type="GO" id="GO:0008654">
    <property type="term" value="P:phospholipid biosynthetic process"/>
    <property type="evidence" value="ECO:0007669"/>
    <property type="project" value="UniProtKB-KW"/>
</dbReference>
<sequence length="247" mass="26868">MVKAIPNMLTISNLFLGVMAILLAFQDGYQYVEYAAILVILGMALDGLDGRMARLLNAQSEFGKQLDSLSDLVTFGVAPALIIYAAALQELGMLGVISIGVFPICGALRLARFNIQSSGKTGYFVGLPITAAGGALATLALYHNSFPPPYLVLTMLMLAYLMVSRVKYPNFKKVGVPKATIWVVPILIVSVAFLGYLFPTQLPKVVSIPLVLYALYGVKKSIDHLRWKGNKSLEKNEEEHVINDSTL</sequence>
<evidence type="ECO:0000313" key="18">
    <source>
        <dbReference type="Proteomes" id="UP000284219"/>
    </source>
</evidence>
<evidence type="ECO:0000256" key="13">
    <source>
        <dbReference type="ARBA" id="ARBA00023264"/>
    </source>
</evidence>
<evidence type="ECO:0000256" key="7">
    <source>
        <dbReference type="ARBA" id="ARBA00022679"/>
    </source>
</evidence>
<evidence type="ECO:0000256" key="1">
    <source>
        <dbReference type="ARBA" id="ARBA00000287"/>
    </source>
</evidence>
<feature type="transmembrane region" description="Helical" evidence="16">
    <location>
        <begin position="69"/>
        <end position="87"/>
    </location>
</feature>
<protein>
    <recommendedName>
        <fullName evidence="5">CDP-diacylglycerol--serine O-phosphatidyltransferase</fullName>
        <ecNumber evidence="4">2.7.8.8</ecNumber>
    </recommendedName>
    <alternativeName>
        <fullName evidence="14">Phosphatidylserine synthase</fullName>
    </alternativeName>
</protein>
<accession>A0A419SG51</accession>
<feature type="transmembrane region" description="Helical" evidence="16">
    <location>
        <begin position="31"/>
        <end position="48"/>
    </location>
</feature>
<dbReference type="NCBIfam" id="TIGR00473">
    <property type="entry name" value="pssA"/>
    <property type="match status" value="1"/>
</dbReference>
<evidence type="ECO:0000256" key="15">
    <source>
        <dbReference type="RuleBase" id="RU003750"/>
    </source>
</evidence>
<evidence type="ECO:0000256" key="10">
    <source>
        <dbReference type="ARBA" id="ARBA00023098"/>
    </source>
</evidence>
<evidence type="ECO:0000256" key="5">
    <source>
        <dbReference type="ARBA" id="ARBA00017171"/>
    </source>
</evidence>
<comment type="similarity">
    <text evidence="3 15">Belongs to the CDP-alcohol phosphatidyltransferase class-I family.</text>
</comment>
<evidence type="ECO:0000256" key="4">
    <source>
        <dbReference type="ARBA" id="ARBA00013174"/>
    </source>
</evidence>
<evidence type="ECO:0000256" key="8">
    <source>
        <dbReference type="ARBA" id="ARBA00022692"/>
    </source>
</evidence>
<dbReference type="EC" id="2.7.8.8" evidence="4"/>
<keyword evidence="10" id="KW-0443">Lipid metabolism</keyword>
<evidence type="ECO:0000256" key="11">
    <source>
        <dbReference type="ARBA" id="ARBA00023136"/>
    </source>
</evidence>
<keyword evidence="8 16" id="KW-0812">Transmembrane</keyword>
<evidence type="ECO:0000256" key="2">
    <source>
        <dbReference type="ARBA" id="ARBA00004127"/>
    </source>
</evidence>
<feature type="transmembrane region" description="Helical" evidence="16">
    <location>
        <begin position="123"/>
        <end position="143"/>
    </location>
</feature>
<evidence type="ECO:0000256" key="3">
    <source>
        <dbReference type="ARBA" id="ARBA00010441"/>
    </source>
</evidence>
<dbReference type="InterPro" id="IPR000462">
    <property type="entry name" value="CDP-OH_P_trans"/>
</dbReference>
<dbReference type="InterPro" id="IPR050324">
    <property type="entry name" value="CDP-alcohol_PTase-I"/>
</dbReference>
<dbReference type="GO" id="GO:0012505">
    <property type="term" value="C:endomembrane system"/>
    <property type="evidence" value="ECO:0007669"/>
    <property type="project" value="UniProtKB-SubCell"/>
</dbReference>
<reference evidence="17 18" key="1">
    <citation type="submission" date="2016-08" db="EMBL/GenBank/DDBJ databases">
        <title>Novel Firmicute Genomes.</title>
        <authorList>
            <person name="Poppleton D.I."/>
            <person name="Gribaldo S."/>
        </authorList>
    </citation>
    <scope>NUCLEOTIDE SEQUENCE [LARGE SCALE GENOMIC DNA]</scope>
    <source>
        <strain evidence="17 18">RAOx-1</strain>
    </source>
</reference>
<dbReference type="Pfam" id="PF01066">
    <property type="entry name" value="CDP-OH_P_transf"/>
    <property type="match status" value="1"/>
</dbReference>
<feature type="transmembrane region" description="Helical" evidence="16">
    <location>
        <begin position="7"/>
        <end position="25"/>
    </location>
</feature>
<evidence type="ECO:0000313" key="17">
    <source>
        <dbReference type="EMBL" id="RKD22763.1"/>
    </source>
</evidence>
<evidence type="ECO:0000256" key="14">
    <source>
        <dbReference type="ARBA" id="ARBA00032361"/>
    </source>
</evidence>
<name>A0A419SG51_9BACL</name>
<dbReference type="RefSeq" id="WP_120190243.1">
    <property type="nucleotide sequence ID" value="NZ_MCHY01000009.1"/>
</dbReference>
<keyword evidence="6" id="KW-0444">Lipid biosynthesis</keyword>
<dbReference type="EMBL" id="MCHY01000009">
    <property type="protein sequence ID" value="RKD22763.1"/>
    <property type="molecule type" value="Genomic_DNA"/>
</dbReference>
<keyword evidence="12" id="KW-0594">Phospholipid biosynthesis</keyword>